<gene>
    <name evidence="7" type="ORF">EDD61_10517</name>
</gene>
<evidence type="ECO:0000313" key="8">
    <source>
        <dbReference type="Proteomes" id="UP000295773"/>
    </source>
</evidence>
<dbReference type="Pfam" id="PF03466">
    <property type="entry name" value="LysR_substrate"/>
    <property type="match status" value="1"/>
</dbReference>
<dbReference type="PANTHER" id="PTHR30419:SF8">
    <property type="entry name" value="NITROGEN ASSIMILATION TRANSCRIPTIONAL ACTIVATOR-RELATED"/>
    <property type="match status" value="1"/>
</dbReference>
<dbReference type="GO" id="GO:0005829">
    <property type="term" value="C:cytosol"/>
    <property type="evidence" value="ECO:0007669"/>
    <property type="project" value="TreeGrafter"/>
</dbReference>
<dbReference type="AlphaFoldDB" id="A0A4R3TIX8"/>
<evidence type="ECO:0000259" key="6">
    <source>
        <dbReference type="PROSITE" id="PS50931"/>
    </source>
</evidence>
<dbReference type="InterPro" id="IPR005119">
    <property type="entry name" value="LysR_subst-bd"/>
</dbReference>
<dbReference type="EMBL" id="SMBP01000005">
    <property type="protein sequence ID" value="TCU62211.1"/>
    <property type="molecule type" value="Genomic_DNA"/>
</dbReference>
<dbReference type="PROSITE" id="PS50931">
    <property type="entry name" value="HTH_LYSR"/>
    <property type="match status" value="1"/>
</dbReference>
<dbReference type="PRINTS" id="PR00039">
    <property type="entry name" value="HTHLYSR"/>
</dbReference>
<dbReference type="InterPro" id="IPR036390">
    <property type="entry name" value="WH_DNA-bd_sf"/>
</dbReference>
<proteinExistence type="inferred from homology"/>
<dbReference type="Pfam" id="PF00126">
    <property type="entry name" value="HTH_1"/>
    <property type="match status" value="1"/>
</dbReference>
<keyword evidence="2" id="KW-0805">Transcription regulation</keyword>
<dbReference type="FunFam" id="1.10.10.10:FF:000001">
    <property type="entry name" value="LysR family transcriptional regulator"/>
    <property type="match status" value="1"/>
</dbReference>
<feature type="domain" description="HTH lysR-type" evidence="6">
    <location>
        <begin position="1"/>
        <end position="61"/>
    </location>
</feature>
<dbReference type="InterPro" id="IPR000847">
    <property type="entry name" value="LysR_HTH_N"/>
</dbReference>
<dbReference type="Gene3D" id="3.40.190.290">
    <property type="match status" value="1"/>
</dbReference>
<dbReference type="CDD" id="cd05466">
    <property type="entry name" value="PBP2_LTTR_substrate"/>
    <property type="match status" value="1"/>
</dbReference>
<evidence type="ECO:0000256" key="2">
    <source>
        <dbReference type="ARBA" id="ARBA00023015"/>
    </source>
</evidence>
<dbReference type="PANTHER" id="PTHR30419">
    <property type="entry name" value="HTH-TYPE TRANSCRIPTIONAL REGULATOR YBHD"/>
    <property type="match status" value="1"/>
</dbReference>
<evidence type="ECO:0000256" key="3">
    <source>
        <dbReference type="ARBA" id="ARBA00023125"/>
    </source>
</evidence>
<sequence length="306" mass="34725">MELRVLTYFLAVAREQSIIRAAASLHLSQPTLSTQIRNMEKELGKQLLIRGTKGSRKVTLTEEGMILKKRAEEILSLIEKTEKEITLSDSVIMGDVYIGAGETDAVRILAKAAKELHSIYPDIHYHISSGNAEFVLEQLDKGLIDFGIVFGSVNFDKYHALKIPVKDTWGVLMRRDAELAQKQTIVPEDLWDKPLIISHQKNQGGEISSWLNYDIDQLNIVATYNLLFNASLLVEEGLGYAIGLDKIIHTEENSKLCFRPLEPTVEAEMYIIWKKYQVFSKAAEQFMIKIKELQEQSEEERLTSAI</sequence>
<feature type="coiled-coil region" evidence="5">
    <location>
        <begin position="276"/>
        <end position="303"/>
    </location>
</feature>
<evidence type="ECO:0000313" key="7">
    <source>
        <dbReference type="EMBL" id="TCU62211.1"/>
    </source>
</evidence>
<name>A0A4R3TIX8_9FIRM</name>
<dbReference type="GO" id="GO:0003677">
    <property type="term" value="F:DNA binding"/>
    <property type="evidence" value="ECO:0007669"/>
    <property type="project" value="UniProtKB-KW"/>
</dbReference>
<dbReference type="Gene3D" id="1.10.10.10">
    <property type="entry name" value="Winged helix-like DNA-binding domain superfamily/Winged helix DNA-binding domain"/>
    <property type="match status" value="1"/>
</dbReference>
<comment type="similarity">
    <text evidence="1">Belongs to the LysR transcriptional regulatory family.</text>
</comment>
<evidence type="ECO:0000256" key="1">
    <source>
        <dbReference type="ARBA" id="ARBA00009437"/>
    </source>
</evidence>
<dbReference type="Proteomes" id="UP000295773">
    <property type="component" value="Unassembled WGS sequence"/>
</dbReference>
<keyword evidence="3 7" id="KW-0238">DNA-binding</keyword>
<dbReference type="SUPFAM" id="SSF46785">
    <property type="entry name" value="Winged helix' DNA-binding domain"/>
    <property type="match status" value="1"/>
</dbReference>
<dbReference type="RefSeq" id="WP_132224165.1">
    <property type="nucleotide sequence ID" value="NZ_JADPGE010000001.1"/>
</dbReference>
<dbReference type="InterPro" id="IPR036388">
    <property type="entry name" value="WH-like_DNA-bd_sf"/>
</dbReference>
<dbReference type="SUPFAM" id="SSF53850">
    <property type="entry name" value="Periplasmic binding protein-like II"/>
    <property type="match status" value="1"/>
</dbReference>
<comment type="caution">
    <text evidence="7">The sequence shown here is derived from an EMBL/GenBank/DDBJ whole genome shotgun (WGS) entry which is preliminary data.</text>
</comment>
<evidence type="ECO:0000256" key="4">
    <source>
        <dbReference type="ARBA" id="ARBA00023163"/>
    </source>
</evidence>
<keyword evidence="8" id="KW-1185">Reference proteome</keyword>
<accession>A0A4R3TIX8</accession>
<organism evidence="7 8">
    <name type="scientific">Longicatena caecimuris</name>
    <dbReference type="NCBI Taxonomy" id="1796635"/>
    <lineage>
        <taxon>Bacteria</taxon>
        <taxon>Bacillati</taxon>
        <taxon>Bacillota</taxon>
        <taxon>Erysipelotrichia</taxon>
        <taxon>Erysipelotrichales</taxon>
        <taxon>Erysipelotrichaceae</taxon>
        <taxon>Longicatena</taxon>
    </lineage>
</organism>
<keyword evidence="4" id="KW-0804">Transcription</keyword>
<dbReference type="InterPro" id="IPR050950">
    <property type="entry name" value="HTH-type_LysR_regulators"/>
</dbReference>
<protein>
    <submittedName>
        <fullName evidence="7">DNA-binding transcriptional LysR family regulator</fullName>
    </submittedName>
</protein>
<reference evidence="7 8" key="1">
    <citation type="submission" date="2019-03" db="EMBL/GenBank/DDBJ databases">
        <title>Genomic Encyclopedia of Type Strains, Phase IV (KMG-IV): sequencing the most valuable type-strain genomes for metagenomic binning, comparative biology and taxonomic classification.</title>
        <authorList>
            <person name="Goeker M."/>
        </authorList>
    </citation>
    <scope>NUCLEOTIDE SEQUENCE [LARGE SCALE GENOMIC DNA]</scope>
    <source>
        <strain evidence="7 8">DSM 29481</strain>
    </source>
</reference>
<dbReference type="GO" id="GO:0003700">
    <property type="term" value="F:DNA-binding transcription factor activity"/>
    <property type="evidence" value="ECO:0007669"/>
    <property type="project" value="InterPro"/>
</dbReference>
<evidence type="ECO:0000256" key="5">
    <source>
        <dbReference type="SAM" id="Coils"/>
    </source>
</evidence>
<keyword evidence="5" id="KW-0175">Coiled coil</keyword>